<protein>
    <submittedName>
        <fullName evidence="6">Splicing factor PWI domain-containing protein / RNA recognition motif containing protein</fullName>
    </submittedName>
</protein>
<dbReference type="Gene3D" id="3.30.70.330">
    <property type="match status" value="1"/>
</dbReference>
<feature type="compositionally biased region" description="Basic and acidic residues" evidence="3">
    <location>
        <begin position="595"/>
        <end position="614"/>
    </location>
</feature>
<dbReference type="Pfam" id="PF00076">
    <property type="entry name" value="RRM_1"/>
    <property type="match status" value="1"/>
</dbReference>
<feature type="region of interest" description="Disordered" evidence="3">
    <location>
        <begin position="493"/>
        <end position="790"/>
    </location>
</feature>
<feature type="compositionally biased region" description="Pro residues" evidence="3">
    <location>
        <begin position="216"/>
        <end position="226"/>
    </location>
</feature>
<keyword evidence="2" id="KW-0694">RNA-binding</keyword>
<feature type="compositionally biased region" description="Low complexity" evidence="3">
    <location>
        <begin position="165"/>
        <end position="183"/>
    </location>
</feature>
<feature type="compositionally biased region" description="Pro residues" evidence="3">
    <location>
        <begin position="154"/>
        <end position="164"/>
    </location>
</feature>
<dbReference type="Gene3D" id="1.20.1390.10">
    <property type="entry name" value="PWI domain"/>
    <property type="match status" value="1"/>
</dbReference>
<evidence type="ECO:0000256" key="2">
    <source>
        <dbReference type="PROSITE-ProRule" id="PRU00176"/>
    </source>
</evidence>
<evidence type="ECO:0000313" key="6">
    <source>
        <dbReference type="EMBL" id="BBG94088.1"/>
    </source>
</evidence>
<feature type="compositionally biased region" description="Basic and acidic residues" evidence="3">
    <location>
        <begin position="552"/>
        <end position="570"/>
    </location>
</feature>
<gene>
    <name evidence="6" type="ORF">Prudu_002291</name>
</gene>
<dbReference type="InterPro" id="IPR000504">
    <property type="entry name" value="RRM_dom"/>
</dbReference>
<dbReference type="InterPro" id="IPR012677">
    <property type="entry name" value="Nucleotide-bd_a/b_plait_sf"/>
</dbReference>
<sequence length="1118" mass="125773">MEKKTKQKQQQSQTKPESLLVLKKRVNERSKEKKNGAQAITAQQKHQNKRTVSTNEGPRRSQTKGDTRTTKQTNLRLSKHELCSCYINSQFFSLCHFLPLSLLGHRNTEIHSKISFSFSDLVRCSHGGSSFLSSNKPRIQSQSDTPKPQSNQPDPVPASTPPPLSSSIPIPVNPNSNPPLVSLPLPPPPPPSISYAPQQGSGAGPPSAPSFRPVPQFSPIPSPGVPNPNYHNPGVQPPGVSSGSPMAPGVPPPSSVPPHMMHYQMQPMRAYAPMPNGYAAMPTGAPQGAMPLPGCFLKQTMFATECSLPLCSKVICSAGGSCHACAAISNMLLMCGLARYPSPYHAMLRPAFTPRPPGAIGSLPGLPRGPVPGIPGVRPIMPPVVRPTLPSVTPAEKPQTTVYVGKIPPTVDNDFMLYLLQLCGPVKSWKCTQVPTDATPRGFGFCEFESAEGVLRALRLLSKFNIDGQDLVLNVNQATREYLERFVEKKTENSKKLKEAEAAEKEDESALGVEKNVPSNPAVLDSKEEDSNSSNKENDAANFGIVTDEDREADREAMEKLTSLIEERLKNKPLPPPPTPAPGNGTGNSNTELPAKSRDGDSDVDITRNDASEEKNDEETTSDNKATSEQDRPETSSPDRNRKQDRRSRDKERDLKREKEREIERYERETERERVRKEREQRRKIEDAEHQYDKCLKDWEHREREKEKQRQYEKEREKERERKRKKEVIYEEDDEDEDSRKKWRRSALEEKRKRRLREKEDDLADRQKEEEEIAEAERRADEEKQLQQEREALRDLSVHVANGSEQAALAEESFVELRDKATEQNNEGDSGHENHMGYGTLQNGNSGDESTMTSVHASEPQQSGSAPAKKLGFGLVGSGKRTAVPSVFNEEDDDAHKDKKMRPLVPIDYSTEELQAVQQTASGPPSNLAAAAEFAKRISNVSSREEKPDTDKERNRRANDRSSQRDRDRNDDDTNRTRDENKEKTDRDTNREHGLDKPRTTDNKKLLDAKQLIDMIPKTKEELFSYEINWAIYDKHALHERMRPWISKKITEFLGEEETTLVDYIVSSTQEHVGAERMLQLLQSILDEEAEMFVLKMWRMLIFEIKKVETGLASRTRA</sequence>
<dbReference type="EMBL" id="AP019297">
    <property type="protein sequence ID" value="BBG94088.1"/>
    <property type="molecule type" value="Genomic_DNA"/>
</dbReference>
<dbReference type="Pfam" id="PF01480">
    <property type="entry name" value="PWI"/>
    <property type="match status" value="1"/>
</dbReference>
<dbReference type="InterPro" id="IPR035979">
    <property type="entry name" value="RBD_domain_sf"/>
</dbReference>
<keyword evidence="1" id="KW-0507">mRNA processing</keyword>
<feature type="compositionally biased region" description="Low complexity" evidence="3">
    <location>
        <begin position="237"/>
        <end position="247"/>
    </location>
</feature>
<dbReference type="SMART" id="SM00360">
    <property type="entry name" value="RRM"/>
    <property type="match status" value="1"/>
</dbReference>
<feature type="domain" description="PWI" evidence="5">
    <location>
        <begin position="1021"/>
        <end position="1118"/>
    </location>
</feature>
<feature type="compositionally biased region" description="Basic and acidic residues" evidence="3">
    <location>
        <begin position="57"/>
        <end position="69"/>
    </location>
</feature>
<name>A0A4Y1QQI6_PRUDU</name>
<dbReference type="AlphaFoldDB" id="A0A4Y1QQI6"/>
<dbReference type="GO" id="GO:0003723">
    <property type="term" value="F:RNA binding"/>
    <property type="evidence" value="ECO:0007669"/>
    <property type="project" value="UniProtKB-UniRule"/>
</dbReference>
<feature type="compositionally biased region" description="Basic and acidic residues" evidence="3">
    <location>
        <begin position="746"/>
        <end position="790"/>
    </location>
</feature>
<dbReference type="InterPro" id="IPR053294">
    <property type="entry name" value="RBM_PWI_domain"/>
</dbReference>
<dbReference type="PROSITE" id="PS51025">
    <property type="entry name" value="PWI"/>
    <property type="match status" value="1"/>
</dbReference>
<dbReference type="FunFam" id="1.20.1390.10:FF:000008">
    <property type="entry name" value="RNA Binding Motif protein homolog"/>
    <property type="match status" value="1"/>
</dbReference>
<dbReference type="PANTHER" id="PTHR47334">
    <property type="entry name" value="SPLICING FACTOR PWI DOMAIN-CONTAINING PROTEIN / RNA RECOGNITION MOTIF (RRM)-CONTAINING PROTEIN"/>
    <property type="match status" value="1"/>
</dbReference>
<feature type="compositionally biased region" description="Basic and acidic residues" evidence="3">
    <location>
        <begin position="626"/>
        <end position="720"/>
    </location>
</feature>
<evidence type="ECO:0000259" key="4">
    <source>
        <dbReference type="PROSITE" id="PS50102"/>
    </source>
</evidence>
<dbReference type="InterPro" id="IPR002483">
    <property type="entry name" value="PWI_dom"/>
</dbReference>
<evidence type="ECO:0000256" key="1">
    <source>
        <dbReference type="ARBA" id="ARBA00022664"/>
    </source>
</evidence>
<dbReference type="CDD" id="cd12446">
    <property type="entry name" value="RRM_RBM25"/>
    <property type="match status" value="1"/>
</dbReference>
<evidence type="ECO:0000259" key="5">
    <source>
        <dbReference type="PROSITE" id="PS51025"/>
    </source>
</evidence>
<feature type="compositionally biased region" description="Basic and acidic residues" evidence="3">
    <location>
        <begin position="493"/>
        <end position="503"/>
    </location>
</feature>
<feature type="compositionally biased region" description="Polar residues" evidence="3">
    <location>
        <begin position="840"/>
        <end position="865"/>
    </location>
</feature>
<reference evidence="6" key="1">
    <citation type="journal article" date="2019" name="Science">
        <title>Mutation of a bHLH transcription factor allowed almond domestication.</title>
        <authorList>
            <person name="Sanchez-Perez R."/>
            <person name="Pavan S."/>
            <person name="Mazzeo R."/>
            <person name="Moldovan C."/>
            <person name="Aiese Cigliano R."/>
            <person name="Del Cueto J."/>
            <person name="Ricciardi F."/>
            <person name="Lotti C."/>
            <person name="Ricciardi L."/>
            <person name="Dicenta F."/>
            <person name="Lopez-Marques R.L."/>
            <person name="Lindberg Moller B."/>
        </authorList>
    </citation>
    <scope>NUCLEOTIDE SEQUENCE</scope>
</reference>
<organism evidence="6">
    <name type="scientific">Prunus dulcis</name>
    <name type="common">Almond</name>
    <name type="synonym">Amygdalus dulcis</name>
    <dbReference type="NCBI Taxonomy" id="3755"/>
    <lineage>
        <taxon>Eukaryota</taxon>
        <taxon>Viridiplantae</taxon>
        <taxon>Streptophyta</taxon>
        <taxon>Embryophyta</taxon>
        <taxon>Tracheophyta</taxon>
        <taxon>Spermatophyta</taxon>
        <taxon>Magnoliopsida</taxon>
        <taxon>eudicotyledons</taxon>
        <taxon>Gunneridae</taxon>
        <taxon>Pentapetalae</taxon>
        <taxon>rosids</taxon>
        <taxon>fabids</taxon>
        <taxon>Rosales</taxon>
        <taxon>Rosaceae</taxon>
        <taxon>Amygdaloideae</taxon>
        <taxon>Amygdaleae</taxon>
        <taxon>Prunus</taxon>
    </lineage>
</organism>
<dbReference type="InterPro" id="IPR034268">
    <property type="entry name" value="RBM25_RRM"/>
</dbReference>
<feature type="domain" description="RRM" evidence="4">
    <location>
        <begin position="400"/>
        <end position="480"/>
    </location>
</feature>
<feature type="compositionally biased region" description="Basic and acidic residues" evidence="3">
    <location>
        <begin position="25"/>
        <end position="35"/>
    </location>
</feature>
<dbReference type="SUPFAM" id="SSF101233">
    <property type="entry name" value="PWI domain"/>
    <property type="match status" value="1"/>
</dbReference>
<dbReference type="PROSITE" id="PS50102">
    <property type="entry name" value="RRM"/>
    <property type="match status" value="1"/>
</dbReference>
<proteinExistence type="predicted"/>
<dbReference type="GO" id="GO:0006397">
    <property type="term" value="P:mRNA processing"/>
    <property type="evidence" value="ECO:0007669"/>
    <property type="project" value="UniProtKB-KW"/>
</dbReference>
<feature type="region of interest" description="Disordered" evidence="3">
    <location>
        <begin position="130"/>
        <end position="258"/>
    </location>
</feature>
<dbReference type="SUPFAM" id="SSF54928">
    <property type="entry name" value="RNA-binding domain, RBD"/>
    <property type="match status" value="1"/>
</dbReference>
<feature type="compositionally biased region" description="Polar residues" evidence="3">
    <location>
        <begin position="130"/>
        <end position="152"/>
    </location>
</feature>
<dbReference type="InterPro" id="IPR036483">
    <property type="entry name" value="PWI_dom_sf"/>
</dbReference>
<feature type="compositionally biased region" description="Polar residues" evidence="3">
    <location>
        <begin position="912"/>
        <end position="925"/>
    </location>
</feature>
<feature type="region of interest" description="Disordered" evidence="3">
    <location>
        <begin position="1"/>
        <end position="72"/>
    </location>
</feature>
<dbReference type="PANTHER" id="PTHR47334:SF2">
    <property type="entry name" value="RNA-BINDING MOTIF PROTEIN 25"/>
    <property type="match status" value="1"/>
</dbReference>
<feature type="region of interest" description="Disordered" evidence="3">
    <location>
        <begin position="804"/>
        <end position="1003"/>
    </location>
</feature>
<feature type="compositionally biased region" description="Polar residues" evidence="3">
    <location>
        <begin position="38"/>
        <end position="56"/>
    </location>
</feature>
<evidence type="ECO:0000256" key="3">
    <source>
        <dbReference type="SAM" id="MobiDB-lite"/>
    </source>
</evidence>
<dbReference type="SMART" id="SM00311">
    <property type="entry name" value="PWI"/>
    <property type="match status" value="1"/>
</dbReference>
<feature type="compositionally biased region" description="Basic and acidic residues" evidence="3">
    <location>
        <begin position="943"/>
        <end position="1003"/>
    </location>
</feature>
<accession>A0A4Y1QQI6</accession>